<dbReference type="RefSeq" id="WP_342884365.1">
    <property type="nucleotide sequence ID" value="NZ_JBBMQU010000037.1"/>
</dbReference>
<keyword evidence="3" id="KW-1185">Reference proteome</keyword>
<keyword evidence="1" id="KW-0732">Signal</keyword>
<dbReference type="Proteomes" id="UP001388366">
    <property type="component" value="Unassembled WGS sequence"/>
</dbReference>
<proteinExistence type="predicted"/>
<gene>
    <name evidence="2" type="ORF">WNY63_16825</name>
</gene>
<name>A0ABU9U5S0_9GAMM</name>
<dbReference type="EMBL" id="JBBMQU010000037">
    <property type="protein sequence ID" value="MEM5552391.1"/>
    <property type="molecule type" value="Genomic_DNA"/>
</dbReference>
<reference evidence="2 3" key="1">
    <citation type="submission" date="2024-03" db="EMBL/GenBank/DDBJ databases">
        <title>Community enrichment and isolation of bacterial strains for fucoidan degradation.</title>
        <authorList>
            <person name="Sichert A."/>
        </authorList>
    </citation>
    <scope>NUCLEOTIDE SEQUENCE [LARGE SCALE GENOMIC DNA]</scope>
    <source>
        <strain evidence="2 3">AS81</strain>
    </source>
</reference>
<accession>A0ABU9U5S0</accession>
<evidence type="ECO:0000313" key="2">
    <source>
        <dbReference type="EMBL" id="MEM5552391.1"/>
    </source>
</evidence>
<protein>
    <submittedName>
        <fullName evidence="2">Uncharacterized protein</fullName>
    </submittedName>
</protein>
<sequence length="163" mass="17806">MKTFSKIVLIGAALAVSLSVAALEPKQDRAQVKHINSTLLMPDGSDMSVDMSLDCGSQFKNTGIIVTTEQGAKFLANAYSKLYGFTAGEKVKQAWQTKANPDDPRKPTMLLINDFGSLDWPNNSTKVVELKDFSSNYATRSINTSPNVLQLCGTRSHHPTELQ</sequence>
<feature type="signal peptide" evidence="1">
    <location>
        <begin position="1"/>
        <end position="21"/>
    </location>
</feature>
<feature type="chain" id="PRO_5046513448" evidence="1">
    <location>
        <begin position="22"/>
        <end position="163"/>
    </location>
</feature>
<comment type="caution">
    <text evidence="2">The sequence shown here is derived from an EMBL/GenBank/DDBJ whole genome shotgun (WGS) entry which is preliminary data.</text>
</comment>
<organism evidence="2 3">
    <name type="scientific">Pseudoalteromonas neustonica</name>
    <dbReference type="NCBI Taxonomy" id="1840331"/>
    <lineage>
        <taxon>Bacteria</taxon>
        <taxon>Pseudomonadati</taxon>
        <taxon>Pseudomonadota</taxon>
        <taxon>Gammaproteobacteria</taxon>
        <taxon>Alteromonadales</taxon>
        <taxon>Pseudoalteromonadaceae</taxon>
        <taxon>Pseudoalteromonas</taxon>
    </lineage>
</organism>
<evidence type="ECO:0000313" key="3">
    <source>
        <dbReference type="Proteomes" id="UP001388366"/>
    </source>
</evidence>
<evidence type="ECO:0000256" key="1">
    <source>
        <dbReference type="SAM" id="SignalP"/>
    </source>
</evidence>